<accession>A0A075ANL6</accession>
<evidence type="ECO:0000313" key="2">
    <source>
        <dbReference type="Proteomes" id="UP000030755"/>
    </source>
</evidence>
<dbReference type="SUPFAM" id="SSF140860">
    <property type="entry name" value="Pseudo ankyrin repeat-like"/>
    <property type="match status" value="1"/>
</dbReference>
<dbReference type="AlphaFoldDB" id="A0A075ANL6"/>
<reference evidence="1 2" key="1">
    <citation type="journal article" date="2013" name="Curr. Biol.">
        <title>Shared signatures of parasitism and phylogenomics unite Cryptomycota and microsporidia.</title>
        <authorList>
            <person name="James T.Y."/>
            <person name="Pelin A."/>
            <person name="Bonen L."/>
            <person name="Ahrendt S."/>
            <person name="Sain D."/>
            <person name="Corradi N."/>
            <person name="Stajich J.E."/>
        </authorList>
    </citation>
    <scope>NUCLEOTIDE SEQUENCE [LARGE SCALE GENOMIC DNA]</scope>
    <source>
        <strain evidence="1 2">CSF55</strain>
    </source>
</reference>
<gene>
    <name evidence="1" type="ORF">O9G_002959</name>
</gene>
<dbReference type="HOGENOM" id="CLU_295136_0_0_1"/>
<dbReference type="Proteomes" id="UP000030755">
    <property type="component" value="Unassembled WGS sequence"/>
</dbReference>
<keyword evidence="2" id="KW-1185">Reference proteome</keyword>
<protein>
    <submittedName>
        <fullName evidence="1">Uncharacterized protein</fullName>
    </submittedName>
</protein>
<dbReference type="EMBL" id="KE561216">
    <property type="protein sequence ID" value="EPZ31490.1"/>
    <property type="molecule type" value="Genomic_DNA"/>
</dbReference>
<name>A0A075ANL6_ROZAC</name>
<sequence length="1026" mass="119589">MGQYRKSFVILNPGRMKYFVLWTTCAYFFSAFALCEDLRKYETLKDRLADEISKGKIEYLPFYDEPLFTPVDGLTDFFKLLVRDNEVELVKGITEHAYDLLFSWNHASESIFTFALKEKRFEIFKILVNAVKKEHMKFIDVKVTTTDSLIATAVALKKFEYLDYLVSNKFFNIADIEAALDVVDVNQSVSLIAELFGYEIVENNDSSETNIANIREAITSGHQIYSRLRKHTDSLPNMLKPKAQQVRTIDGPPAVNKYRSLAPLKTYEHSMHDLVDISKLSVYTAWKTVLEVVKNMITPSQLLTGTTADNLNTYVMNISRDNKILANAIFYALFGPGSSLLGLDNEFQKIYRVFKNHFTNISAKHLLLLLTHNGCHNLIASFQLKVIELLLCDFPDSHYILAQHITDTWEKYSKERLLPYLALLQRHLDINDSKVKHVSRKLIAYLFSKERFDLLHIIMSSEYAPLDLPLTNYFNVAQQLIVSAEAKDIIFELYKIDTIKENFKRAVFGNLNLSSDKLRSTLCNGKVDLEVITLFIALVPEELERLNSSGETIENTCETNRIIFKYFVDEKKRRGIKPIPQRYEDRNGYITLMMPYTGTPLNQIDDKEFYFPTYNYEKYVRLESGQVVEHLPYLIEQRQEDLIRYYIRVISDDSLLDPRRSYLSDAVINGDLNLVKLLVGSNNDERYFSFFLSSKELPNHLVYQIIELRRIEILNYLMDMGVIKEETLFACLQTFKDRQKVVEFLKEVQSVASPFLEYVSAVQSEVSFDKMSTVLLDSLNSKKLLLPLKPKLLPQLFFSNDKNENSIKSVLDPLFNKRKNRMVMVKEILGENPEIFYTEAIFFHMVKKDIQLLKFVLENTKEFHVYLQNLYLEDSNTKQSYFEKVLSINPHLISILVNSGAFPLSFRLNSSFNVAQRILVSDVYNSLRNYNQDEVREALTQVSLGMNFSLKMYFEAAREIYDEDFVKYLVNLERTSVLRKDYYGDDIFAYCEKNSFVRKQTVDFMTKMMKRYFKVVHANLSWEKLY</sequence>
<proteinExistence type="predicted"/>
<evidence type="ECO:0000313" key="1">
    <source>
        <dbReference type="EMBL" id="EPZ31490.1"/>
    </source>
</evidence>
<organism evidence="1 2">
    <name type="scientific">Rozella allomycis (strain CSF55)</name>
    <dbReference type="NCBI Taxonomy" id="988480"/>
    <lineage>
        <taxon>Eukaryota</taxon>
        <taxon>Fungi</taxon>
        <taxon>Fungi incertae sedis</taxon>
        <taxon>Cryptomycota</taxon>
        <taxon>Cryptomycota incertae sedis</taxon>
        <taxon>Rozella</taxon>
    </lineage>
</organism>